<reference evidence="1 2" key="1">
    <citation type="submission" date="2023-01" db="EMBL/GenBank/DDBJ databases">
        <title>Psychrosphaera sp. nov., isolated from marine algae.</title>
        <authorList>
            <person name="Bayburt H."/>
            <person name="Choi B.J."/>
            <person name="Kim J.M."/>
            <person name="Choi D.G."/>
            <person name="Jeon C.O."/>
        </authorList>
    </citation>
    <scope>NUCLEOTIDE SEQUENCE [LARGE SCALE GENOMIC DNA]</scope>
    <source>
        <strain evidence="1 2">G1-22</strain>
    </source>
</reference>
<gene>
    <name evidence="1" type="ORF">PN838_07915</name>
</gene>
<comment type="caution">
    <text evidence="1">The sequence shown here is derived from an EMBL/GenBank/DDBJ whole genome shotgun (WGS) entry which is preliminary data.</text>
</comment>
<dbReference type="RefSeq" id="WP_272180287.1">
    <property type="nucleotide sequence ID" value="NZ_JAQOMS010000002.1"/>
</dbReference>
<sequence length="825" mass="92902">MCIYKNRNAPTYLPYIALWVLASSEEVTTGFYSTVCELISEPFPNNVRELMGNTWSDLEHWSKYQQKGSFGYFSLNVLGAHKFVGLANAQAIVTVRDLEGIKRLFGSCRLHPGQSLNDTQLTQLLEHGEHSHYISNRLKAAMRSKDYRVHLKRLLSSYLEFWDGRVPKSTNSYSSHKNAQTVFHQGENDELSIILKLNDEDDTTCWDLGWRLPATVTGLNYAIKVGDNDELEAKLELSGTHINSISSTKQTKAKIALNQSAEKQIDSILSYTESDGERIVRKIYLRQDKVRVLIWDSPDPSLHDSLLEREMPLEGLVFLLYSRSEYSNLERYLTNEKIEHTSEDIGDLSDHWGLICIKDTAKLTPEQRAEIVDEDISAPAKARIRFVGGRSIIGAGSKKYAYYDLPIIELEAPTKAELTSSGLTFEELDEGKHVSIKRYKFSLNEGSGSVFKIKARLGDEDLCVAGLQILATGGLATAQSTSFSIDKYGRILTDDSGLRGADIGEALSSGLDINSFQVDENNLTNGAALQVFECMESNVSSLFIDSIATTNKGSMNYGVARDQIRRLANNFGIDDIEPALLIRELRRRGHVEVETNVKGHMVRVCSVPPTLYSLPIKDSKQHQLYGVCGSLRLQQWKQLEQVANCRVFIDKTTSNKLPAIRISSDGFLAITEIAQLCNFQVVDLPAQKLSQWLGSIQETKENLSWYPEQGFCPNYLERLNPSRGVFNETENILVDKSRKFELFKYEDPKIQGMRVYKLGENLGDGVSKYSFIHDSRWGVWIAMGAFAEFIKNPPYSILDASPWPIPYDKVTGCLWLPARMEPLLL</sequence>
<evidence type="ECO:0000313" key="1">
    <source>
        <dbReference type="EMBL" id="MDC2888704.1"/>
    </source>
</evidence>
<organism evidence="1 2">
    <name type="scientific">Psychrosphaera algicola</name>
    <dbReference type="NCBI Taxonomy" id="3023714"/>
    <lineage>
        <taxon>Bacteria</taxon>
        <taxon>Pseudomonadati</taxon>
        <taxon>Pseudomonadota</taxon>
        <taxon>Gammaproteobacteria</taxon>
        <taxon>Alteromonadales</taxon>
        <taxon>Pseudoalteromonadaceae</taxon>
        <taxon>Psychrosphaera</taxon>
    </lineage>
</organism>
<name>A0ABT5FAZ0_9GAMM</name>
<dbReference type="EMBL" id="JAQOMS010000002">
    <property type="protein sequence ID" value="MDC2888704.1"/>
    <property type="molecule type" value="Genomic_DNA"/>
</dbReference>
<dbReference type="Proteomes" id="UP001528411">
    <property type="component" value="Unassembled WGS sequence"/>
</dbReference>
<protein>
    <submittedName>
        <fullName evidence="1">Uncharacterized protein</fullName>
    </submittedName>
</protein>
<evidence type="ECO:0000313" key="2">
    <source>
        <dbReference type="Proteomes" id="UP001528411"/>
    </source>
</evidence>
<keyword evidence="2" id="KW-1185">Reference proteome</keyword>
<accession>A0ABT5FAZ0</accession>
<proteinExistence type="predicted"/>